<name>A0A834Y2D1_APHGI</name>
<evidence type="ECO:0000256" key="5">
    <source>
        <dbReference type="ARBA" id="ARBA00022723"/>
    </source>
</evidence>
<dbReference type="CDD" id="cd08662">
    <property type="entry name" value="M13"/>
    <property type="match status" value="1"/>
</dbReference>
<feature type="domain" description="Peptidase M13 N-terminal" evidence="10">
    <location>
        <begin position="8"/>
        <end position="369"/>
    </location>
</feature>
<dbReference type="OrthoDB" id="6475849at2759"/>
<dbReference type="Pfam" id="PF05649">
    <property type="entry name" value="Peptidase_M13_N"/>
    <property type="match status" value="1"/>
</dbReference>
<evidence type="ECO:0000256" key="7">
    <source>
        <dbReference type="ARBA" id="ARBA00022833"/>
    </source>
</evidence>
<keyword evidence="6" id="KW-0378">Hydrolase</keyword>
<evidence type="ECO:0000256" key="1">
    <source>
        <dbReference type="ARBA" id="ARBA00001947"/>
    </source>
</evidence>
<evidence type="ECO:0000313" key="11">
    <source>
        <dbReference type="EMBL" id="KAF7995281.1"/>
    </source>
</evidence>
<keyword evidence="5" id="KW-0479">Metal-binding</keyword>
<evidence type="ECO:0000256" key="2">
    <source>
        <dbReference type="ARBA" id="ARBA00004401"/>
    </source>
</evidence>
<evidence type="ECO:0000256" key="6">
    <source>
        <dbReference type="ARBA" id="ARBA00022801"/>
    </source>
</evidence>
<dbReference type="InterPro" id="IPR042089">
    <property type="entry name" value="Peptidase_M13_dom_2"/>
</dbReference>
<accession>A0A834Y2D1</accession>
<dbReference type="PANTHER" id="PTHR11733:SF224">
    <property type="entry name" value="NEPRILYSIN-2"/>
    <property type="match status" value="1"/>
</dbReference>
<evidence type="ECO:0000259" key="9">
    <source>
        <dbReference type="Pfam" id="PF01431"/>
    </source>
</evidence>
<protein>
    <submittedName>
        <fullName evidence="11">Uncharacterized protein</fullName>
    </submittedName>
</protein>
<dbReference type="PROSITE" id="PS51885">
    <property type="entry name" value="NEPRILYSIN"/>
    <property type="match status" value="1"/>
</dbReference>
<dbReference type="InterPro" id="IPR024079">
    <property type="entry name" value="MetalloPept_cat_dom_sf"/>
</dbReference>
<feature type="domain" description="Peptidase M13 C-terminal" evidence="9">
    <location>
        <begin position="413"/>
        <end position="609"/>
    </location>
</feature>
<reference evidence="11 12" key="1">
    <citation type="submission" date="2020-08" db="EMBL/GenBank/DDBJ databases">
        <title>Aphidius gifuensis genome sequencing and assembly.</title>
        <authorList>
            <person name="Du Z."/>
        </authorList>
    </citation>
    <scope>NUCLEOTIDE SEQUENCE [LARGE SCALE GENOMIC DNA]</scope>
    <source>
        <strain evidence="11">YNYX2018</strain>
        <tissue evidence="11">Adults</tissue>
    </source>
</reference>
<dbReference type="PRINTS" id="PR00786">
    <property type="entry name" value="NEPRILYSIN"/>
</dbReference>
<comment type="similarity">
    <text evidence="3">Belongs to the peptidase M13 family.</text>
</comment>
<dbReference type="SUPFAM" id="SSF55486">
    <property type="entry name" value="Metalloproteases ('zincins'), catalytic domain"/>
    <property type="match status" value="1"/>
</dbReference>
<comment type="subcellular location">
    <subcellularLocation>
        <location evidence="2">Cell membrane</location>
        <topology evidence="2">Single-pass type II membrane protein</topology>
    </subcellularLocation>
</comment>
<dbReference type="EMBL" id="JACMRX010000002">
    <property type="protein sequence ID" value="KAF7995281.1"/>
    <property type="molecule type" value="Genomic_DNA"/>
</dbReference>
<keyword evidence="7" id="KW-0862">Zinc</keyword>
<dbReference type="Proteomes" id="UP000639338">
    <property type="component" value="Unassembled WGS sequence"/>
</dbReference>
<dbReference type="AlphaFoldDB" id="A0A834Y2D1"/>
<dbReference type="InterPro" id="IPR018497">
    <property type="entry name" value="Peptidase_M13_C"/>
</dbReference>
<evidence type="ECO:0000256" key="4">
    <source>
        <dbReference type="ARBA" id="ARBA00022670"/>
    </source>
</evidence>
<sequence length="610" mass="70467">MRNLSVEPCDDFYEFACGGFLNPTEPTRNSIEIDSFTELSIKFEKKLEKILEQSVTINDFKYLKLAKTLYKICANKDFGMFINSMEPSGGWPVLKGSQWNESAFDFKNTTFTVDNTTKWENYFFKFDLVVDYPSVTVEPYPSELNADPSFQGLSKTMVDNYYNDMVEYAQAMNASVNNPYYEDDLRSLINFESQLGSARLAIDRTSDPTFDSVEMTLYELENNYPFFNWEEYITYLYGYPVDSSTTIIIKNFSYMKNLQDLLNSTGIRILANYVMWKHLRNYDKLSLLSTNNNQCVEFVSSQLPIAVGAIYVQSYDRSRIMNADDSILKMASNIKEKFLGMIKEANWIDPETEKEIVKKLKLSKNIIGYINEFTNNSKINEFHDDFELFDENNFFDSAARIAMKKLTPDDNIWYGNARIISYKFFESEFFNLEQPNYINYGSVGISIGHEITHGFDNDGKKYDAESHLNDTWTPTSTNNFNNKSKCFIEQYSNYTVKEYGLNLDGGISQGEIIADHGGIRAVYRAYNELSDTDKRLPGLFYTSKQMFWISYANTWCQKTTPEQLESEVADEHPPNKFRVIGTLSNMPEFAKDFKCSSGSNMNPVNKCSVW</sequence>
<dbReference type="InterPro" id="IPR000718">
    <property type="entry name" value="Peptidase_M13"/>
</dbReference>
<evidence type="ECO:0000256" key="8">
    <source>
        <dbReference type="ARBA" id="ARBA00023049"/>
    </source>
</evidence>
<dbReference type="GO" id="GO:0005886">
    <property type="term" value="C:plasma membrane"/>
    <property type="evidence" value="ECO:0007669"/>
    <property type="project" value="UniProtKB-SubCell"/>
</dbReference>
<comment type="caution">
    <text evidence="11">The sequence shown here is derived from an EMBL/GenBank/DDBJ whole genome shotgun (WGS) entry which is preliminary data.</text>
</comment>
<dbReference type="InterPro" id="IPR008753">
    <property type="entry name" value="Peptidase_M13_N"/>
</dbReference>
<keyword evidence="8" id="KW-0482">Metalloprotease</keyword>
<dbReference type="PANTHER" id="PTHR11733">
    <property type="entry name" value="ZINC METALLOPROTEASE FAMILY M13 NEPRILYSIN-RELATED"/>
    <property type="match status" value="1"/>
</dbReference>
<dbReference type="GO" id="GO:0004222">
    <property type="term" value="F:metalloendopeptidase activity"/>
    <property type="evidence" value="ECO:0007669"/>
    <property type="project" value="InterPro"/>
</dbReference>
<evidence type="ECO:0000259" key="10">
    <source>
        <dbReference type="Pfam" id="PF05649"/>
    </source>
</evidence>
<dbReference type="GO" id="GO:0046872">
    <property type="term" value="F:metal ion binding"/>
    <property type="evidence" value="ECO:0007669"/>
    <property type="project" value="UniProtKB-KW"/>
</dbReference>
<dbReference type="Pfam" id="PF01431">
    <property type="entry name" value="Peptidase_M13"/>
    <property type="match status" value="1"/>
</dbReference>
<dbReference type="Gene3D" id="3.40.390.10">
    <property type="entry name" value="Collagenase (Catalytic Domain)"/>
    <property type="match status" value="1"/>
</dbReference>
<evidence type="ECO:0000313" key="12">
    <source>
        <dbReference type="Proteomes" id="UP000639338"/>
    </source>
</evidence>
<comment type="cofactor">
    <cofactor evidence="1">
        <name>Zn(2+)</name>
        <dbReference type="ChEBI" id="CHEBI:29105"/>
    </cofactor>
</comment>
<organism evidence="11 12">
    <name type="scientific">Aphidius gifuensis</name>
    <name type="common">Parasitoid wasp</name>
    <dbReference type="NCBI Taxonomy" id="684658"/>
    <lineage>
        <taxon>Eukaryota</taxon>
        <taxon>Metazoa</taxon>
        <taxon>Ecdysozoa</taxon>
        <taxon>Arthropoda</taxon>
        <taxon>Hexapoda</taxon>
        <taxon>Insecta</taxon>
        <taxon>Pterygota</taxon>
        <taxon>Neoptera</taxon>
        <taxon>Endopterygota</taxon>
        <taxon>Hymenoptera</taxon>
        <taxon>Apocrita</taxon>
        <taxon>Ichneumonoidea</taxon>
        <taxon>Braconidae</taxon>
        <taxon>Aphidiinae</taxon>
        <taxon>Aphidius</taxon>
    </lineage>
</organism>
<dbReference type="Gene3D" id="1.10.1380.10">
    <property type="entry name" value="Neutral endopeptidase , domain2"/>
    <property type="match status" value="1"/>
</dbReference>
<keyword evidence="4" id="KW-0645">Protease</keyword>
<dbReference type="GO" id="GO:0016485">
    <property type="term" value="P:protein processing"/>
    <property type="evidence" value="ECO:0007669"/>
    <property type="project" value="TreeGrafter"/>
</dbReference>
<evidence type="ECO:0000256" key="3">
    <source>
        <dbReference type="ARBA" id="ARBA00007357"/>
    </source>
</evidence>
<proteinExistence type="inferred from homology"/>
<keyword evidence="12" id="KW-1185">Reference proteome</keyword>
<gene>
    <name evidence="11" type="ORF">HCN44_004753</name>
</gene>